<dbReference type="InterPro" id="IPR050206">
    <property type="entry name" value="FtsK/SpoIIIE/SftA"/>
</dbReference>
<dbReference type="PANTHER" id="PTHR22683">
    <property type="entry name" value="SPORULATION PROTEIN RELATED"/>
    <property type="match status" value="1"/>
</dbReference>
<feature type="compositionally biased region" description="Basic and acidic residues" evidence="4">
    <location>
        <begin position="1299"/>
        <end position="1308"/>
    </location>
</feature>
<dbReference type="Gene3D" id="3.40.50.300">
    <property type="entry name" value="P-loop containing nucleotide triphosphate hydrolases"/>
    <property type="match status" value="1"/>
</dbReference>
<protein>
    <recommendedName>
        <fullName evidence="5">FtsK domain-containing protein</fullName>
    </recommendedName>
</protein>
<evidence type="ECO:0000313" key="7">
    <source>
        <dbReference type="Proteomes" id="UP000813672"/>
    </source>
</evidence>
<comment type="caution">
    <text evidence="6">The sequence shown here is derived from an EMBL/GenBank/DDBJ whole genome shotgun (WGS) entry which is preliminary data.</text>
</comment>
<feature type="region of interest" description="Disordered" evidence="4">
    <location>
        <begin position="472"/>
        <end position="496"/>
    </location>
</feature>
<feature type="domain" description="FtsK" evidence="5">
    <location>
        <begin position="1485"/>
        <end position="1677"/>
    </location>
</feature>
<accession>A0A9Q3ZMD8</accession>
<proteinExistence type="predicted"/>
<organism evidence="6 7">
    <name type="scientific">Ruegeria pomeroyi</name>
    <dbReference type="NCBI Taxonomy" id="89184"/>
    <lineage>
        <taxon>Bacteria</taxon>
        <taxon>Pseudomonadati</taxon>
        <taxon>Pseudomonadota</taxon>
        <taxon>Alphaproteobacteria</taxon>
        <taxon>Rhodobacterales</taxon>
        <taxon>Roseobacteraceae</taxon>
        <taxon>Ruegeria</taxon>
    </lineage>
</organism>
<dbReference type="Proteomes" id="UP000813672">
    <property type="component" value="Unassembled WGS sequence"/>
</dbReference>
<dbReference type="PROSITE" id="PS50901">
    <property type="entry name" value="FTSK"/>
    <property type="match status" value="1"/>
</dbReference>
<dbReference type="InterPro" id="IPR027417">
    <property type="entry name" value="P-loop_NTPase"/>
</dbReference>
<evidence type="ECO:0000256" key="1">
    <source>
        <dbReference type="ARBA" id="ARBA00022741"/>
    </source>
</evidence>
<dbReference type="GO" id="GO:0005524">
    <property type="term" value="F:ATP binding"/>
    <property type="evidence" value="ECO:0007669"/>
    <property type="project" value="UniProtKB-UniRule"/>
</dbReference>
<evidence type="ECO:0000313" key="6">
    <source>
        <dbReference type="EMBL" id="MCE8537988.1"/>
    </source>
</evidence>
<feature type="compositionally biased region" description="Basic and acidic residues" evidence="4">
    <location>
        <begin position="1332"/>
        <end position="1343"/>
    </location>
</feature>
<evidence type="ECO:0000259" key="5">
    <source>
        <dbReference type="PROSITE" id="PS50901"/>
    </source>
</evidence>
<dbReference type="InterPro" id="IPR002543">
    <property type="entry name" value="FtsK_dom"/>
</dbReference>
<reference evidence="6" key="1">
    <citation type="journal article" date="2021" name="Environ. Microbiol.">
        <title>Cryptic niche differentiation of novel sediment ecotypes of Rugeria pomeroyi correlates with nitrate respiration.</title>
        <authorList>
            <person name="Lin X."/>
            <person name="McNichol J."/>
            <person name="Chu X."/>
            <person name="Qian Y."/>
            <person name="Luo H."/>
        </authorList>
    </citation>
    <scope>NUCLEOTIDE SEQUENCE</scope>
    <source>
        <strain evidence="6">SZCCDBB064</strain>
    </source>
</reference>
<feature type="compositionally biased region" description="Acidic residues" evidence="4">
    <location>
        <begin position="482"/>
        <end position="496"/>
    </location>
</feature>
<evidence type="ECO:0000256" key="2">
    <source>
        <dbReference type="ARBA" id="ARBA00022840"/>
    </source>
</evidence>
<keyword evidence="1 3" id="KW-0547">Nucleotide-binding</keyword>
<keyword evidence="2 3" id="KW-0067">ATP-binding</keyword>
<sequence>MSDIEKIIAGTAFEIVARSFSSDEDSHRNSFRLKNLTRGEALEFLRTWQEQSDSRGLERVRLLVASDSHEDFPSEFRADPDHSITFYRNNNEHGLVYIETKVESDEQGLKNLFTLRDVNFLDGTFDEEGEFLVPEEMVRQSLRIAGSTNPQGNELLRDRLVEVLRELNAADMTVPVRKFAGFVSAAAHEVVFESAVYSPEETNALVGRCLIHLDMFPDEHWRQSAGRVSRRLSLNLLRSELAASPSSDLDAEKTAQDCARTKFVDEQGEAYEPDVQVHWRKECSTYCLAPTRHRREEIPYRIFEQVFSKDVKGLPLGQRVAQEIMDTASSRKPEFDDLTVEIGLNNRSGDDARKFLESEPADVSLLPLKDLLSKQTLRMVEKLAAPAVERVENPLIKLSKVAGDFRERNAIEDGDYRIELRIGAGAGDQHAPTIGLFAFLYGRSLIEIRNSLADGIGSVSLDIDERLTRQSPVPPLKKEIDPDAETTDAASSEEDEGTVWLPVPLEFVLVKGEEGSEIDSELAVEWLPDDLAYIALFWISVCGEDRGAVTAELHAPSNRGGEAWIEEVAHRVLPFENGRARPLPEDVLQHPIINRLVEIRSGFRDEAGKDGLSSELLNNVFDQWSALLAEARRAFIPDGDVPAGMIEFLNADCVQGFDGDRVLMLQSHPLKLRWIAAYLSKSSQLAADAIEGTLRLNEQNEALYLNWIQGLSPHQQPSIHSATDGHILFADGERGWTENFQRAASSGGTASGDRIHSSLVAEIVRQITAYLHAHPYKADGLRILVVTGGASALPADIVQGVRKGEFKNLAMTIELVAPKSCWDEAARQFELVDTDNRLSGDGALFPPVQLNLHDLEKVKEDADEALGRLACDLSIVPQFLDDNISTDAKTEDESSSLGKFDPLLDDPTYIASGAGASALWVSLRPKMSDTALSDWSTLAVRHERRNPVAADRPEATDFIDIRINFHNTARFFGALHKRSHWVITVERHITREQIERLETRPEVLSLRDGVGPGGLFTLIVSSNAGKQFVIDRLTRKLKRIATLIGRQELAQQQAQQLANKIYDEARQISPRLTLDALGISRVTEEILGLSIARQIADRQFSTSVKEGFIAWISLDEHPEWFASANSMRADMIRLAVSLGDDGLLVDLLVLESKLRRSGYEAHGAEQVRKTLQMFNAIFPQEPELDPMDGELWRDTLLSAVDTVSEDAVFIPLDKTSGQIPRRSRVSEEIRNLFRKGDFASVKIAGLYSICEYSHPREMTVEAYDADPRVQIVQTGGSALLDRPTDRLVLKPAGTGDGSEPEKDTEERQSVPTDTDDDALAPTHVPPQPTPPSKDETIDDEVAKDQPMTKVKDVGLGSGRGHLGKAELDHRYQIILDTFGQYGISVNKTEQGVEHAIEGPASILFRVLPGRGVEPKKLIEKSDALKLALKLNASQEIRFAIDEGYMTIDVPKLDRDRYFVDAADLWSRWKRPEFGLKVPLGEDRFGKVVEIDFTSSNSPHLLIGGTTGSGKSEALNTILAGMTEHYSPEEVRLQLIDPKGTELQHLSDSEHVDGEIGWDEEDAIAILSRAVDEMQARYAKFKNSKVRSLGAYNSQASEGERIPRWVIILDEYADLTSEPDAKKTIEAHLKRLAQKARAAGIHVIIATQKPDASVISTNLRSNLPAQLALRVKSSTESRVIMDDPGAESLTGKGDAFFKESGILTRVQCAKI</sequence>
<evidence type="ECO:0000256" key="4">
    <source>
        <dbReference type="SAM" id="MobiDB-lite"/>
    </source>
</evidence>
<dbReference type="PANTHER" id="PTHR22683:SF41">
    <property type="entry name" value="DNA TRANSLOCASE FTSK"/>
    <property type="match status" value="1"/>
</dbReference>
<dbReference type="Gene3D" id="3.30.980.40">
    <property type="match status" value="1"/>
</dbReference>
<dbReference type="RefSeq" id="WP_234219813.1">
    <property type="nucleotide sequence ID" value="NZ_JAGQAF010000006.1"/>
</dbReference>
<gene>
    <name evidence="6" type="ORF">KBY27_11030</name>
</gene>
<feature type="region of interest" description="Disordered" evidence="4">
    <location>
        <begin position="1282"/>
        <end position="1359"/>
    </location>
</feature>
<dbReference type="SUPFAM" id="SSF52540">
    <property type="entry name" value="P-loop containing nucleoside triphosphate hydrolases"/>
    <property type="match status" value="1"/>
</dbReference>
<evidence type="ECO:0000256" key="3">
    <source>
        <dbReference type="PROSITE-ProRule" id="PRU00289"/>
    </source>
</evidence>
<dbReference type="GO" id="GO:0003677">
    <property type="term" value="F:DNA binding"/>
    <property type="evidence" value="ECO:0007669"/>
    <property type="project" value="InterPro"/>
</dbReference>
<name>A0A9Q3ZMD8_9RHOB</name>
<dbReference type="EMBL" id="JAGQAF010000006">
    <property type="protein sequence ID" value="MCE8537988.1"/>
    <property type="molecule type" value="Genomic_DNA"/>
</dbReference>
<dbReference type="Pfam" id="PF01580">
    <property type="entry name" value="FtsK_SpoIIIE"/>
    <property type="match status" value="1"/>
</dbReference>
<feature type="binding site" evidence="3">
    <location>
        <begin position="1504"/>
        <end position="1511"/>
    </location>
    <ligand>
        <name>ATP</name>
        <dbReference type="ChEBI" id="CHEBI:30616"/>
    </ligand>
</feature>